<dbReference type="EMBL" id="JAJSON010000016">
    <property type="protein sequence ID" value="MCG9971206.1"/>
    <property type="molecule type" value="Genomic_DNA"/>
</dbReference>
<evidence type="ECO:0000313" key="3">
    <source>
        <dbReference type="Proteomes" id="UP001139344"/>
    </source>
</evidence>
<keyword evidence="1" id="KW-0732">Signal</keyword>
<accession>A0A9X2A6Q6</accession>
<dbReference type="AlphaFoldDB" id="A0A9X2A6Q6"/>
<organism evidence="2 3">
    <name type="scientific">Christiangramia crocea</name>
    <dbReference type="NCBI Taxonomy" id="2904124"/>
    <lineage>
        <taxon>Bacteria</taxon>
        <taxon>Pseudomonadati</taxon>
        <taxon>Bacteroidota</taxon>
        <taxon>Flavobacteriia</taxon>
        <taxon>Flavobacteriales</taxon>
        <taxon>Flavobacteriaceae</taxon>
        <taxon>Christiangramia</taxon>
    </lineage>
</organism>
<keyword evidence="3" id="KW-1185">Reference proteome</keyword>
<name>A0A9X2A6Q6_9FLAO</name>
<sequence length="116" mass="13184">MKKFALSIMALGAMFFATQNLQAQEEEEIEEIETEVEVEVEQEEFASVDVTALPQAVKDALMTDYNGAVATEAWVKTKDDKKVYKLKIDVNGEIEKVYIDQDGKWLEKDDKTDSDK</sequence>
<reference evidence="2" key="1">
    <citation type="submission" date="2021-12" db="EMBL/GenBank/DDBJ databases">
        <title>Description of Gramella crocea sp. nov., a new bacterium isolated from activated sludge.</title>
        <authorList>
            <person name="Zhang X."/>
        </authorList>
    </citation>
    <scope>NUCLEOTIDE SEQUENCE</scope>
    <source>
        <strain evidence="2">YB25</strain>
    </source>
</reference>
<feature type="chain" id="PRO_5040807836" description="PepSY domain-containing protein" evidence="1">
    <location>
        <begin position="24"/>
        <end position="116"/>
    </location>
</feature>
<comment type="caution">
    <text evidence="2">The sequence shown here is derived from an EMBL/GenBank/DDBJ whole genome shotgun (WGS) entry which is preliminary data.</text>
</comment>
<dbReference type="SUPFAM" id="SSF160574">
    <property type="entry name" value="BT0923-like"/>
    <property type="match status" value="1"/>
</dbReference>
<evidence type="ECO:0008006" key="4">
    <source>
        <dbReference type="Google" id="ProtNLM"/>
    </source>
</evidence>
<dbReference type="Gene3D" id="3.10.450.360">
    <property type="match status" value="1"/>
</dbReference>
<evidence type="ECO:0000256" key="1">
    <source>
        <dbReference type="SAM" id="SignalP"/>
    </source>
</evidence>
<dbReference type="Proteomes" id="UP001139344">
    <property type="component" value="Unassembled WGS sequence"/>
</dbReference>
<dbReference type="RefSeq" id="WP_240097247.1">
    <property type="nucleotide sequence ID" value="NZ_JAJSON010000016.1"/>
</dbReference>
<protein>
    <recommendedName>
        <fullName evidence="4">PepSY domain-containing protein</fullName>
    </recommendedName>
</protein>
<proteinExistence type="predicted"/>
<evidence type="ECO:0000313" key="2">
    <source>
        <dbReference type="EMBL" id="MCG9971206.1"/>
    </source>
</evidence>
<feature type="signal peptide" evidence="1">
    <location>
        <begin position="1"/>
        <end position="23"/>
    </location>
</feature>
<gene>
    <name evidence="2" type="ORF">LU635_06110</name>
</gene>